<evidence type="ECO:0000313" key="2">
    <source>
        <dbReference type="Proteomes" id="UP000193200"/>
    </source>
</evidence>
<organism evidence="1 2">
    <name type="scientific">Oceanibacterium hippocampi</name>
    <dbReference type="NCBI Taxonomy" id="745714"/>
    <lineage>
        <taxon>Bacteria</taxon>
        <taxon>Pseudomonadati</taxon>
        <taxon>Pseudomonadota</taxon>
        <taxon>Alphaproteobacteria</taxon>
        <taxon>Sneathiellales</taxon>
        <taxon>Sneathiellaceae</taxon>
        <taxon>Oceanibacterium</taxon>
    </lineage>
</organism>
<dbReference type="Proteomes" id="UP000193200">
    <property type="component" value="Unassembled WGS sequence"/>
</dbReference>
<dbReference type="AlphaFoldDB" id="A0A1Y5RYF0"/>
<keyword evidence="2" id="KW-1185">Reference proteome</keyword>
<accession>A0A1Y5RYF0</accession>
<dbReference type="RefSeq" id="WP_085882058.1">
    <property type="nucleotide sequence ID" value="NZ_FWFR01000001.1"/>
</dbReference>
<reference evidence="1 2" key="1">
    <citation type="submission" date="2017-03" db="EMBL/GenBank/DDBJ databases">
        <authorList>
            <person name="Afonso C.L."/>
            <person name="Miller P.J."/>
            <person name="Scott M.A."/>
            <person name="Spackman E."/>
            <person name="Goraichik I."/>
            <person name="Dimitrov K.M."/>
            <person name="Suarez D.L."/>
            <person name="Swayne D.E."/>
        </authorList>
    </citation>
    <scope>NUCLEOTIDE SEQUENCE [LARGE SCALE GENOMIC DNA]</scope>
    <source>
        <strain evidence="1 2">CECT 7691</strain>
    </source>
</reference>
<dbReference type="EMBL" id="FWFR01000001">
    <property type="protein sequence ID" value="SLN25461.1"/>
    <property type="molecule type" value="Genomic_DNA"/>
</dbReference>
<dbReference type="InParanoid" id="A0A1Y5RYF0"/>
<proteinExistence type="predicted"/>
<name>A0A1Y5RYF0_9PROT</name>
<sequence>MSRRPEDCLPPGVLADFAHALADEDPAPCGTNMLLSAHLTGLPPHAEVIAGGATFTGKTNYTITPDEFDSLEIRLPAGEICHAVRVELVWLDGSGRPGRREISLPLERQPAPAVAPATARATVAA</sequence>
<evidence type="ECO:0000313" key="1">
    <source>
        <dbReference type="EMBL" id="SLN25461.1"/>
    </source>
</evidence>
<protein>
    <submittedName>
        <fullName evidence="1">Uncharacterized protein</fullName>
    </submittedName>
</protein>
<gene>
    <name evidence="1" type="ORF">OCH7691_00751</name>
</gene>